<keyword evidence="1" id="KW-0732">Signal</keyword>
<organism evidence="2">
    <name type="scientific">Oryza meridionalis</name>
    <dbReference type="NCBI Taxonomy" id="40149"/>
    <lineage>
        <taxon>Eukaryota</taxon>
        <taxon>Viridiplantae</taxon>
        <taxon>Streptophyta</taxon>
        <taxon>Embryophyta</taxon>
        <taxon>Tracheophyta</taxon>
        <taxon>Spermatophyta</taxon>
        <taxon>Magnoliopsida</taxon>
        <taxon>Liliopsida</taxon>
        <taxon>Poales</taxon>
        <taxon>Poaceae</taxon>
        <taxon>BOP clade</taxon>
        <taxon>Oryzoideae</taxon>
        <taxon>Oryzeae</taxon>
        <taxon>Oryzinae</taxon>
        <taxon>Oryza</taxon>
    </lineage>
</organism>
<proteinExistence type="predicted"/>
<name>A0A0E0DUE5_9ORYZ</name>
<reference evidence="2" key="2">
    <citation type="submission" date="2018-05" db="EMBL/GenBank/DDBJ databases">
        <title>OmerRS3 (Oryza meridionalis Reference Sequence Version 3).</title>
        <authorList>
            <person name="Zhang J."/>
            <person name="Kudrna D."/>
            <person name="Lee S."/>
            <person name="Talag J."/>
            <person name="Welchert J."/>
            <person name="Wing R.A."/>
        </authorList>
    </citation>
    <scope>NUCLEOTIDE SEQUENCE [LARGE SCALE GENOMIC DNA]</scope>
    <source>
        <strain evidence="2">cv. OR44</strain>
    </source>
</reference>
<feature type="chain" id="PRO_5002357498" evidence="1">
    <location>
        <begin position="29"/>
        <end position="75"/>
    </location>
</feature>
<evidence type="ECO:0000313" key="3">
    <source>
        <dbReference type="Proteomes" id="UP000008021"/>
    </source>
</evidence>
<accession>A0A0E0DUE5</accession>
<feature type="signal peptide" evidence="1">
    <location>
        <begin position="1"/>
        <end position="28"/>
    </location>
</feature>
<keyword evidence="3" id="KW-1185">Reference proteome</keyword>
<dbReference type="Proteomes" id="UP000008021">
    <property type="component" value="Chromosome 5"/>
</dbReference>
<evidence type="ECO:0000313" key="2">
    <source>
        <dbReference type="EnsemblPlants" id="OMERI05G21950.1"/>
    </source>
</evidence>
<protein>
    <submittedName>
        <fullName evidence="2">Uncharacterized protein</fullName>
    </submittedName>
</protein>
<dbReference type="AlphaFoldDB" id="A0A0E0DUE5"/>
<reference evidence="2" key="1">
    <citation type="submission" date="2015-04" db="UniProtKB">
        <authorList>
            <consortium name="EnsemblPlants"/>
        </authorList>
    </citation>
    <scope>IDENTIFICATION</scope>
</reference>
<dbReference type="EnsemblPlants" id="OMERI05G21950.1">
    <property type="protein sequence ID" value="OMERI05G21950.1"/>
    <property type="gene ID" value="OMERI05G21950"/>
</dbReference>
<sequence>MAGSSSSSPKLLLLLLLPVVLLAPLLEARRLHVLPLMLPSDGVVTGGAVEVEGRSGYTRPLLAIILLVTIVEVEF</sequence>
<dbReference type="Gramene" id="OMERI05G21950.1">
    <property type="protein sequence ID" value="OMERI05G21950.1"/>
    <property type="gene ID" value="OMERI05G21950"/>
</dbReference>
<evidence type="ECO:0000256" key="1">
    <source>
        <dbReference type="SAM" id="SignalP"/>
    </source>
</evidence>
<dbReference type="HOGENOM" id="CLU_2675248_0_0_1"/>